<sequence length="171" mass="19358">MKDLIDLFRRSLATLQGQGPSSGRPGRSPDRQPANDHEIHLATAALLFEVSRADFHIHDDELATIARRLASAFDLDPEELGKLMYLARQESNELLSLHPFVRVINTHMSPEDKRRIMADLWRVGYADGALAPRQEATIRQIADLLYVPHAVFVRTRIEIENARGTRDSDHS</sequence>
<name>W0DGZ8_9GAMM</name>
<accession>W0DGZ8</accession>
<dbReference type="AlphaFoldDB" id="W0DGZ8"/>
<dbReference type="STRING" id="713585.THITH_06180"/>
<protein>
    <recommendedName>
        <fullName evidence="2">Co-chaperone DjlA N-terminal domain-containing protein</fullName>
    </recommendedName>
</protein>
<dbReference type="EMBL" id="CP007029">
    <property type="protein sequence ID" value="AHE97909.1"/>
    <property type="molecule type" value="Genomic_DNA"/>
</dbReference>
<dbReference type="OrthoDB" id="5294347at2"/>
<dbReference type="RefSeq" id="WP_006748576.1">
    <property type="nucleotide sequence ID" value="NZ_CP007029.1"/>
</dbReference>
<evidence type="ECO:0000259" key="2">
    <source>
        <dbReference type="Pfam" id="PF05099"/>
    </source>
</evidence>
<feature type="domain" description="Co-chaperone DjlA N-terminal" evidence="2">
    <location>
        <begin position="40"/>
        <end position="156"/>
    </location>
</feature>
<dbReference type="Proteomes" id="UP000005289">
    <property type="component" value="Chromosome"/>
</dbReference>
<dbReference type="SUPFAM" id="SSF158682">
    <property type="entry name" value="TerB-like"/>
    <property type="match status" value="1"/>
</dbReference>
<evidence type="ECO:0000313" key="3">
    <source>
        <dbReference type="EMBL" id="AHE97909.1"/>
    </source>
</evidence>
<dbReference type="KEGG" id="tti:THITH_06180"/>
<feature type="compositionally biased region" description="Low complexity" evidence="1">
    <location>
        <begin position="16"/>
        <end position="26"/>
    </location>
</feature>
<organism evidence="3 4">
    <name type="scientific">Thioalkalivibrio paradoxus ARh 1</name>
    <dbReference type="NCBI Taxonomy" id="713585"/>
    <lineage>
        <taxon>Bacteria</taxon>
        <taxon>Pseudomonadati</taxon>
        <taxon>Pseudomonadota</taxon>
        <taxon>Gammaproteobacteria</taxon>
        <taxon>Chromatiales</taxon>
        <taxon>Ectothiorhodospiraceae</taxon>
        <taxon>Thioalkalivibrio</taxon>
    </lineage>
</organism>
<proteinExistence type="predicted"/>
<dbReference type="CDD" id="cd07313">
    <property type="entry name" value="terB_like_2"/>
    <property type="match status" value="1"/>
</dbReference>
<feature type="region of interest" description="Disordered" evidence="1">
    <location>
        <begin position="15"/>
        <end position="34"/>
    </location>
</feature>
<dbReference type="Gene3D" id="1.10.3680.10">
    <property type="entry name" value="TerB-like"/>
    <property type="match status" value="1"/>
</dbReference>
<evidence type="ECO:0000313" key="4">
    <source>
        <dbReference type="Proteomes" id="UP000005289"/>
    </source>
</evidence>
<dbReference type="HOGENOM" id="CLU_111095_2_0_6"/>
<keyword evidence="4" id="KW-1185">Reference proteome</keyword>
<dbReference type="Pfam" id="PF05099">
    <property type="entry name" value="TerB"/>
    <property type="match status" value="1"/>
</dbReference>
<reference evidence="3 4" key="1">
    <citation type="submission" date="2013-12" db="EMBL/GenBank/DDBJ databases">
        <authorList>
            <consortium name="DOE Joint Genome Institute"/>
            <person name="Muyzer G."/>
            <person name="Huntemann M."/>
            <person name="Han J."/>
            <person name="Chen A."/>
            <person name="Kyrpides N."/>
            <person name="Mavromatis K."/>
            <person name="Markowitz V."/>
            <person name="Palaniappan K."/>
            <person name="Ivanova N."/>
            <person name="Schaumberg A."/>
            <person name="Pati A."/>
            <person name="Liolios K."/>
            <person name="Nordberg H.P."/>
            <person name="Cantor M.N."/>
            <person name="Hua S.X."/>
            <person name="Woyke T."/>
        </authorList>
    </citation>
    <scope>NUCLEOTIDE SEQUENCE [LARGE SCALE GENOMIC DNA]</scope>
    <source>
        <strain evidence="3 4">ARh 1</strain>
    </source>
</reference>
<dbReference type="InterPro" id="IPR007791">
    <property type="entry name" value="DjlA_N"/>
</dbReference>
<evidence type="ECO:0000256" key="1">
    <source>
        <dbReference type="SAM" id="MobiDB-lite"/>
    </source>
</evidence>
<gene>
    <name evidence="3" type="ORF">THITH_06180</name>
</gene>
<dbReference type="InterPro" id="IPR029024">
    <property type="entry name" value="TerB-like"/>
</dbReference>